<feature type="compositionally biased region" description="Basic and acidic residues" evidence="1">
    <location>
        <begin position="732"/>
        <end position="747"/>
    </location>
</feature>
<feature type="compositionally biased region" description="Basic and acidic residues" evidence="1">
    <location>
        <begin position="873"/>
        <end position="885"/>
    </location>
</feature>
<feature type="region of interest" description="Disordered" evidence="1">
    <location>
        <begin position="858"/>
        <end position="913"/>
    </location>
</feature>
<feature type="compositionally biased region" description="Pro residues" evidence="1">
    <location>
        <begin position="97"/>
        <end position="111"/>
    </location>
</feature>
<dbReference type="AlphaFoldDB" id="A0A9P5GZT9"/>
<evidence type="ECO:0000256" key="1">
    <source>
        <dbReference type="SAM" id="MobiDB-lite"/>
    </source>
</evidence>
<accession>A0A9P5GZT9</accession>
<feature type="compositionally biased region" description="Polar residues" evidence="1">
    <location>
        <begin position="764"/>
        <end position="773"/>
    </location>
</feature>
<comment type="caution">
    <text evidence="2">The sequence shown here is derived from an EMBL/GenBank/DDBJ whole genome shotgun (WGS) entry which is preliminary data.</text>
</comment>
<name>A0A9P5GZT9_9HYPO</name>
<dbReference type="GO" id="GO:0005634">
    <property type="term" value="C:nucleus"/>
    <property type="evidence" value="ECO:0007669"/>
    <property type="project" value="TreeGrafter"/>
</dbReference>
<reference evidence="2" key="1">
    <citation type="submission" date="2020-03" db="EMBL/GenBank/DDBJ databases">
        <title>Draft Genome Sequence of Cylindrodendrum hubeiense.</title>
        <authorList>
            <person name="Buettner E."/>
            <person name="Kellner H."/>
        </authorList>
    </citation>
    <scope>NUCLEOTIDE SEQUENCE</scope>
    <source>
        <strain evidence="2">IHI 201604</strain>
    </source>
</reference>
<dbReference type="PANTHER" id="PTHR39597:SF1">
    <property type="entry name" value="UBA DOMAIN-CONTAINING PROTEIN RUP1"/>
    <property type="match status" value="1"/>
</dbReference>
<dbReference type="InterPro" id="IPR055335">
    <property type="entry name" value="Ucp6/RUP1"/>
</dbReference>
<keyword evidence="3" id="KW-1185">Reference proteome</keyword>
<dbReference type="InterPro" id="IPR003903">
    <property type="entry name" value="UIM_dom"/>
</dbReference>
<dbReference type="GO" id="GO:0016579">
    <property type="term" value="P:protein deubiquitination"/>
    <property type="evidence" value="ECO:0007669"/>
    <property type="project" value="TreeGrafter"/>
</dbReference>
<feature type="region of interest" description="Disordered" evidence="1">
    <location>
        <begin position="732"/>
        <end position="797"/>
    </location>
</feature>
<gene>
    <name evidence="2" type="ORF">G7Z17_g10270</name>
</gene>
<dbReference type="EMBL" id="JAANBB010000326">
    <property type="protein sequence ID" value="KAF7544027.1"/>
    <property type="molecule type" value="Genomic_DNA"/>
</dbReference>
<sequence length="913" mass="102279">MASMEPSEQEISQVIDFASLSPADDRFLVTQALKTNNRNVETVVMQYFDNPESFRQKYQTAWDDSMFAADRDGTDNNAGISFHIESPDPNSIIQGVTPPPDAYPPGAPSRPPSRTNNRSPLGRMVDWTASTAPGIALPSASHDSLTILPGLSGSQAQEDEDMQRALRESAQEAGITMTQPESTILEPSASAPPNFGPANRNDYDQGNWAMVPVGTSEANLSNSIPTPSLRKRTPGAPAFLIQGNSSAGDHRLGSLMTILHEIPLARNILLEIGAPAASYGHNSEWWKGQEILPPHVLAQLQAGELQWGQQGQAKTDLEEEIHRLMAFLDSTDRSYGTISVLADLIPFSNLGPEKQFYEQLGERQGEKIRPLTQIASLTEVHGDGLGYEDAKFGLLEMEHLRSEYGIIKTLYESLDHVMWNDVLGWNEVHESSKMAMFKEVGDVFVIKIGGDGPEESMEIPEVFYPEKYMTTRKDEARRIQIGWCKSKREMTKIVEERDRIYQWRDNWTNQVYDKRDLIKKAADQWAGYSTYLESLARFQAMEKSGFDTNEYPDYRAAPCDMDDKSKERQGKVDEVIQFSERLLADLETRVKGKLAFYYARQRQRFLGRLLTTPDKPGRPQPMTCNKYLLRGVATSSDVVYVCQRAEADLIELEDEPSKPSDQWWRLAYTPNEEQPVKAEKVEIERVFRDMWQETKTPLLVYATEKALDTPREPLTSPLERFVKAENKAFRQELNQEKSDSSETRRTAFVDPISPSKRKHRSDSADSMDSNRASLGSDDRNGFDNPFADQDESVGTEMTELSGGVTDFARSVSIDSVTEQPPPLPSRKPPSTENTSATMTPCTVTAEMMDDSERGRTQVAGTHIDGPRNVTPEAETRSPEMQERARPPSFMGLSGTSSNKTELVGLGDMDIPEH</sequence>
<evidence type="ECO:0000313" key="2">
    <source>
        <dbReference type="EMBL" id="KAF7544027.1"/>
    </source>
</evidence>
<evidence type="ECO:0000313" key="3">
    <source>
        <dbReference type="Proteomes" id="UP000722485"/>
    </source>
</evidence>
<feature type="region of interest" description="Disordered" evidence="1">
    <location>
        <begin position="814"/>
        <end position="837"/>
    </location>
</feature>
<evidence type="ECO:0008006" key="4">
    <source>
        <dbReference type="Google" id="ProtNLM"/>
    </source>
</evidence>
<organism evidence="2 3">
    <name type="scientific">Cylindrodendrum hubeiense</name>
    <dbReference type="NCBI Taxonomy" id="595255"/>
    <lineage>
        <taxon>Eukaryota</taxon>
        <taxon>Fungi</taxon>
        <taxon>Dikarya</taxon>
        <taxon>Ascomycota</taxon>
        <taxon>Pezizomycotina</taxon>
        <taxon>Sordariomycetes</taxon>
        <taxon>Hypocreomycetidae</taxon>
        <taxon>Hypocreales</taxon>
        <taxon>Nectriaceae</taxon>
        <taxon>Cylindrodendrum</taxon>
    </lineage>
</organism>
<proteinExistence type="predicted"/>
<protein>
    <recommendedName>
        <fullName evidence="4">Ubiquitin interaction domain-containing protein</fullName>
    </recommendedName>
</protein>
<dbReference type="GO" id="GO:0005829">
    <property type="term" value="C:cytosol"/>
    <property type="evidence" value="ECO:0007669"/>
    <property type="project" value="TreeGrafter"/>
</dbReference>
<feature type="region of interest" description="Disordered" evidence="1">
    <location>
        <begin position="87"/>
        <end position="121"/>
    </location>
</feature>
<dbReference type="PROSITE" id="PS50330">
    <property type="entry name" value="UIM"/>
    <property type="match status" value="1"/>
</dbReference>
<dbReference type="OrthoDB" id="4489171at2759"/>
<dbReference type="Proteomes" id="UP000722485">
    <property type="component" value="Unassembled WGS sequence"/>
</dbReference>
<dbReference type="PANTHER" id="PTHR39597">
    <property type="entry name" value="UBA DOMAIN-CONTAINING PROTEIN RUP1"/>
    <property type="match status" value="1"/>
</dbReference>